<evidence type="ECO:0000313" key="3">
    <source>
        <dbReference type="EMBL" id="KJE76556.1"/>
    </source>
</evidence>
<dbReference type="GO" id="GO:0000162">
    <property type="term" value="P:L-tryptophan biosynthetic process"/>
    <property type="evidence" value="ECO:0007669"/>
    <property type="project" value="TreeGrafter"/>
</dbReference>
<gene>
    <name evidence="3" type="primary">pabA</name>
    <name evidence="3" type="ORF">FEAC_16340</name>
</gene>
<dbReference type="eggNOG" id="COG0512">
    <property type="taxonomic scope" value="Bacteria"/>
</dbReference>
<dbReference type="GO" id="GO:0046820">
    <property type="term" value="F:4-amino-4-deoxychorismate synthase activity"/>
    <property type="evidence" value="ECO:0007669"/>
    <property type="project" value="UniProtKB-EC"/>
</dbReference>
<dbReference type="InterPro" id="IPR029062">
    <property type="entry name" value="Class_I_gatase-like"/>
</dbReference>
<keyword evidence="3" id="KW-0032">Aminotransferase</keyword>
<reference evidence="3 4" key="1">
    <citation type="submission" date="2015-01" db="EMBL/GenBank/DDBJ databases">
        <title>Draft genome of the acidophilic iron oxidizer Ferrimicrobium acidiphilum strain T23.</title>
        <authorList>
            <person name="Poehlein A."/>
            <person name="Eisen S."/>
            <person name="Schloemann M."/>
            <person name="Johnson B.D."/>
            <person name="Daniel R."/>
            <person name="Muehling M."/>
        </authorList>
    </citation>
    <scope>NUCLEOTIDE SEQUENCE [LARGE SCALE GENOMIC DNA]</scope>
    <source>
        <strain evidence="3 4">T23</strain>
    </source>
</reference>
<dbReference type="STRING" id="1121877.FEAC_16340"/>
<dbReference type="Proteomes" id="UP000032336">
    <property type="component" value="Unassembled WGS sequence"/>
</dbReference>
<dbReference type="PRINTS" id="PR00096">
    <property type="entry name" value="GATASE"/>
</dbReference>
<dbReference type="Gene3D" id="3.40.50.880">
    <property type="match status" value="1"/>
</dbReference>
<organism evidence="3 4">
    <name type="scientific">Ferrimicrobium acidiphilum DSM 19497</name>
    <dbReference type="NCBI Taxonomy" id="1121877"/>
    <lineage>
        <taxon>Bacteria</taxon>
        <taxon>Bacillati</taxon>
        <taxon>Actinomycetota</taxon>
        <taxon>Acidimicrobiia</taxon>
        <taxon>Acidimicrobiales</taxon>
        <taxon>Acidimicrobiaceae</taxon>
        <taxon>Ferrimicrobium</taxon>
    </lineage>
</organism>
<dbReference type="InterPro" id="IPR006221">
    <property type="entry name" value="TrpG/PapA_dom"/>
</dbReference>
<dbReference type="RefSeq" id="WP_035389244.1">
    <property type="nucleotide sequence ID" value="NZ_JQKF01000011.1"/>
</dbReference>
<dbReference type="OrthoDB" id="9803598at2"/>
<dbReference type="EC" id="2.6.1.85" evidence="3"/>
<dbReference type="PANTHER" id="PTHR43418">
    <property type="entry name" value="MULTIFUNCTIONAL TRYPTOPHAN BIOSYNTHESIS PROTEIN-RELATED"/>
    <property type="match status" value="1"/>
</dbReference>
<dbReference type="PATRIC" id="fig|1121877.4.peg.1813"/>
<dbReference type="Pfam" id="PF00117">
    <property type="entry name" value="GATase"/>
    <property type="match status" value="1"/>
</dbReference>
<keyword evidence="4" id="KW-1185">Reference proteome</keyword>
<dbReference type="InterPro" id="IPR050472">
    <property type="entry name" value="Anth_synth/Amidotransfase"/>
</dbReference>
<dbReference type="PRINTS" id="PR00099">
    <property type="entry name" value="CPSGATASE"/>
</dbReference>
<dbReference type="InterPro" id="IPR017926">
    <property type="entry name" value="GATASE"/>
</dbReference>
<protein>
    <submittedName>
        <fullName evidence="3">Aminodeoxychorismate synthase component 2</fullName>
        <ecNumber evidence="3">2.6.1.85</ecNumber>
    </submittedName>
</protein>
<dbReference type="GO" id="GO:0004049">
    <property type="term" value="F:anthranilate synthase activity"/>
    <property type="evidence" value="ECO:0007669"/>
    <property type="project" value="TreeGrafter"/>
</dbReference>
<dbReference type="SUPFAM" id="SSF52317">
    <property type="entry name" value="Class I glutamine amidotransferase-like"/>
    <property type="match status" value="1"/>
</dbReference>
<proteinExistence type="predicted"/>
<dbReference type="AlphaFoldDB" id="A0A0D8FTV1"/>
<comment type="caution">
    <text evidence="3">The sequence shown here is derived from an EMBL/GenBank/DDBJ whole genome shotgun (WGS) entry which is preliminary data.</text>
</comment>
<dbReference type="PANTHER" id="PTHR43418:SF4">
    <property type="entry name" value="MULTIFUNCTIONAL TRYPTOPHAN BIOSYNTHESIS PROTEIN"/>
    <property type="match status" value="1"/>
</dbReference>
<dbReference type="PROSITE" id="PS51273">
    <property type="entry name" value="GATASE_TYPE_1"/>
    <property type="match status" value="1"/>
</dbReference>
<feature type="domain" description="Glutamine amidotransferase" evidence="2">
    <location>
        <begin position="9"/>
        <end position="190"/>
    </location>
</feature>
<evidence type="ECO:0000313" key="4">
    <source>
        <dbReference type="Proteomes" id="UP000032336"/>
    </source>
</evidence>
<dbReference type="NCBIfam" id="TIGR00566">
    <property type="entry name" value="trpG_papA"/>
    <property type="match status" value="1"/>
</dbReference>
<sequence length="192" mass="20833">MIRVLRNVLIIDNYDSFVYNLSQYVGKLGAIPTVIREDTIADNPELIGTSEAVIISPGPGRPSSSRGGLAMLANHRDLPILGVCLGHQLIGEYFGASVVRAQKVMHGRTSLITHDGAGVFRGLAPQLTVTRYHSLVVDPATTPSDLTITSTTSDGIIMGLRHRRYPIEGVQFHPESILSDDGLQMISNFLNQ</sequence>
<dbReference type="GO" id="GO:0005829">
    <property type="term" value="C:cytosol"/>
    <property type="evidence" value="ECO:0007669"/>
    <property type="project" value="TreeGrafter"/>
</dbReference>
<evidence type="ECO:0000256" key="1">
    <source>
        <dbReference type="ARBA" id="ARBA00022962"/>
    </source>
</evidence>
<dbReference type="PRINTS" id="PR00097">
    <property type="entry name" value="ANTSNTHASEII"/>
</dbReference>
<dbReference type="FunFam" id="3.40.50.880:FF:000003">
    <property type="entry name" value="Anthranilate synthase component II"/>
    <property type="match status" value="1"/>
</dbReference>
<evidence type="ECO:0000259" key="2">
    <source>
        <dbReference type="Pfam" id="PF00117"/>
    </source>
</evidence>
<dbReference type="CDD" id="cd01743">
    <property type="entry name" value="GATase1_Anthranilate_Synthase"/>
    <property type="match status" value="1"/>
</dbReference>
<dbReference type="EMBL" id="JXUW01000014">
    <property type="protein sequence ID" value="KJE76556.1"/>
    <property type="molecule type" value="Genomic_DNA"/>
</dbReference>
<keyword evidence="3" id="KW-0808">Transferase</keyword>
<name>A0A0D8FTV1_9ACTN</name>
<accession>A0A0D8FTV1</accession>
<keyword evidence="1" id="KW-0315">Glutamine amidotransferase</keyword>